<protein>
    <submittedName>
        <fullName evidence="3">Uncharacterized protein</fullName>
    </submittedName>
</protein>
<organism evidence="3 4">
    <name type="scientific">Tenebrionibacter intestinalis</name>
    <dbReference type="NCBI Taxonomy" id="2799638"/>
    <lineage>
        <taxon>Bacteria</taxon>
        <taxon>Pseudomonadati</taxon>
        <taxon>Pseudomonadota</taxon>
        <taxon>Gammaproteobacteria</taxon>
        <taxon>Enterobacterales</taxon>
        <taxon>Enterobacteriaceae</taxon>
        <taxon>Tenebrionibacter/Tenebrionicola group</taxon>
        <taxon>Tenebrionibacter</taxon>
    </lineage>
</organism>
<evidence type="ECO:0000256" key="1">
    <source>
        <dbReference type="SAM" id="MobiDB-lite"/>
    </source>
</evidence>
<sequence>MKKTIFVLSALLVAAPAFAVTTHATDEGVAQAHKGAVSAKEKLHQAQHRGQGLRLRSEHAAQGKKHDFGSKVNEGARKTWDNTKEGAETAWDKTKQGSQNAWDKTKKGSVRALDKTKQGSAKAWDASKEGAGKAWDSARQRARELKNNVTE</sequence>
<evidence type="ECO:0000313" key="3">
    <source>
        <dbReference type="EMBL" id="MBK4716666.1"/>
    </source>
</evidence>
<dbReference type="EMBL" id="JAEPBH010000048">
    <property type="protein sequence ID" value="MBK4716666.1"/>
    <property type="molecule type" value="Genomic_DNA"/>
</dbReference>
<feature type="region of interest" description="Disordered" evidence="1">
    <location>
        <begin position="40"/>
        <end position="151"/>
    </location>
</feature>
<evidence type="ECO:0000313" key="4">
    <source>
        <dbReference type="Proteomes" id="UP000659047"/>
    </source>
</evidence>
<keyword evidence="2" id="KW-0732">Signal</keyword>
<proteinExistence type="predicted"/>
<comment type="caution">
    <text evidence="3">The sequence shown here is derived from an EMBL/GenBank/DDBJ whole genome shotgun (WGS) entry which is preliminary data.</text>
</comment>
<evidence type="ECO:0000256" key="2">
    <source>
        <dbReference type="SAM" id="SignalP"/>
    </source>
</evidence>
<dbReference type="Proteomes" id="UP000659047">
    <property type="component" value="Unassembled WGS sequence"/>
</dbReference>
<accession>A0A8K0V4K1</accession>
<feature type="compositionally biased region" description="Basic and acidic residues" evidence="1">
    <location>
        <begin position="125"/>
        <end position="151"/>
    </location>
</feature>
<feature type="compositionally biased region" description="Basic and acidic residues" evidence="1">
    <location>
        <begin position="55"/>
        <end position="95"/>
    </location>
</feature>
<gene>
    <name evidence="3" type="ORF">JJB97_15275</name>
</gene>
<reference evidence="3" key="1">
    <citation type="submission" date="2021-01" db="EMBL/GenBank/DDBJ databases">
        <title>Intestinitalea alba gen. nov., sp. nov., a novel genus of the family Enterobacteriaceae, isolated from the gut of the plastic-eating mealworm Tenebrio molitor L.</title>
        <authorList>
            <person name="Yang Y."/>
        </authorList>
    </citation>
    <scope>NUCLEOTIDE SEQUENCE</scope>
    <source>
        <strain evidence="3">BIT-L3</strain>
    </source>
</reference>
<feature type="signal peptide" evidence="2">
    <location>
        <begin position="1"/>
        <end position="19"/>
    </location>
</feature>
<feature type="chain" id="PRO_5035468534" evidence="2">
    <location>
        <begin position="20"/>
        <end position="151"/>
    </location>
</feature>
<keyword evidence="4" id="KW-1185">Reference proteome</keyword>
<dbReference type="RefSeq" id="WP_238714900.1">
    <property type="nucleotide sequence ID" value="NZ_JAEPBH010000048.1"/>
</dbReference>
<name>A0A8K0V4K1_9ENTR</name>
<dbReference type="AlphaFoldDB" id="A0A8K0V4K1"/>
<dbReference type="Gene3D" id="1.10.287.700">
    <property type="entry name" value="Helix hairpin bin"/>
    <property type="match status" value="2"/>
</dbReference>